<dbReference type="EMBL" id="ML769433">
    <property type="protein sequence ID" value="KAE9402573.1"/>
    <property type="molecule type" value="Genomic_DNA"/>
</dbReference>
<dbReference type="OrthoDB" id="2793550at2759"/>
<evidence type="ECO:0008006" key="4">
    <source>
        <dbReference type="Google" id="ProtNLM"/>
    </source>
</evidence>
<keyword evidence="1" id="KW-1133">Transmembrane helix</keyword>
<evidence type="ECO:0000313" key="2">
    <source>
        <dbReference type="EMBL" id="KAE9402573.1"/>
    </source>
</evidence>
<evidence type="ECO:0000256" key="1">
    <source>
        <dbReference type="SAM" id="Phobius"/>
    </source>
</evidence>
<keyword evidence="1" id="KW-0812">Transmembrane</keyword>
<evidence type="ECO:0000313" key="3">
    <source>
        <dbReference type="Proteomes" id="UP000799118"/>
    </source>
</evidence>
<name>A0A6A4HXP0_9AGAR</name>
<sequence>MALGFTSVGRKKVAAHLTLYFLNIIVLALAARVNSFQEFFYAADLFPLGLSITSLVILTVMITLDFATSSSYTGRPQFEIGVFAVLSLFWLAFNAFSTSRWRQVPLNCSAVPAGFEDVKTWCQDLQALKAFVWIEWLFFFFTAFVTLRYVIAQNTRGNKHIFRMPLSRYSPNQARAADVDYTRNSEFMQFSEPKF</sequence>
<dbReference type="AlphaFoldDB" id="A0A6A4HXP0"/>
<protein>
    <recommendedName>
        <fullName evidence="4">MARVEL domain-containing protein</fullName>
    </recommendedName>
</protein>
<organism evidence="2 3">
    <name type="scientific">Gymnopus androsaceus JB14</name>
    <dbReference type="NCBI Taxonomy" id="1447944"/>
    <lineage>
        <taxon>Eukaryota</taxon>
        <taxon>Fungi</taxon>
        <taxon>Dikarya</taxon>
        <taxon>Basidiomycota</taxon>
        <taxon>Agaricomycotina</taxon>
        <taxon>Agaricomycetes</taxon>
        <taxon>Agaricomycetidae</taxon>
        <taxon>Agaricales</taxon>
        <taxon>Marasmiineae</taxon>
        <taxon>Omphalotaceae</taxon>
        <taxon>Gymnopus</taxon>
    </lineage>
</organism>
<reference evidence="2" key="1">
    <citation type="journal article" date="2019" name="Environ. Microbiol.">
        <title>Fungal ecological strategies reflected in gene transcription - a case study of two litter decomposers.</title>
        <authorList>
            <person name="Barbi F."/>
            <person name="Kohler A."/>
            <person name="Barry K."/>
            <person name="Baskaran P."/>
            <person name="Daum C."/>
            <person name="Fauchery L."/>
            <person name="Ihrmark K."/>
            <person name="Kuo A."/>
            <person name="LaButti K."/>
            <person name="Lipzen A."/>
            <person name="Morin E."/>
            <person name="Grigoriev I.V."/>
            <person name="Henrissat B."/>
            <person name="Lindahl B."/>
            <person name="Martin F."/>
        </authorList>
    </citation>
    <scope>NUCLEOTIDE SEQUENCE</scope>
    <source>
        <strain evidence="2">JB14</strain>
    </source>
</reference>
<dbReference type="Proteomes" id="UP000799118">
    <property type="component" value="Unassembled WGS sequence"/>
</dbReference>
<feature type="transmembrane region" description="Helical" evidence="1">
    <location>
        <begin position="12"/>
        <end position="33"/>
    </location>
</feature>
<gene>
    <name evidence="2" type="ORF">BT96DRAFT_879448</name>
</gene>
<accession>A0A6A4HXP0</accession>
<feature type="transmembrane region" description="Helical" evidence="1">
    <location>
        <begin position="78"/>
        <end position="96"/>
    </location>
</feature>
<keyword evidence="1" id="KW-0472">Membrane</keyword>
<keyword evidence="3" id="KW-1185">Reference proteome</keyword>
<proteinExistence type="predicted"/>
<feature type="transmembrane region" description="Helical" evidence="1">
    <location>
        <begin position="45"/>
        <end position="66"/>
    </location>
</feature>
<feature type="transmembrane region" description="Helical" evidence="1">
    <location>
        <begin position="130"/>
        <end position="151"/>
    </location>
</feature>